<dbReference type="RefSeq" id="WP_306383725.1">
    <property type="nucleotide sequence ID" value="NZ_JASAVR010000001.1"/>
</dbReference>
<dbReference type="SUPFAM" id="SSF47413">
    <property type="entry name" value="lambda repressor-like DNA-binding domains"/>
    <property type="match status" value="1"/>
</dbReference>
<evidence type="ECO:0000259" key="1">
    <source>
        <dbReference type="PROSITE" id="PS50943"/>
    </source>
</evidence>
<evidence type="ECO:0000313" key="2">
    <source>
        <dbReference type="EMBL" id="MDP8084550.1"/>
    </source>
</evidence>
<dbReference type="SMART" id="SM00530">
    <property type="entry name" value="HTH_XRE"/>
    <property type="match status" value="1"/>
</dbReference>
<dbReference type="Proteomes" id="UP001224812">
    <property type="component" value="Unassembled WGS sequence"/>
</dbReference>
<dbReference type="Gene3D" id="1.10.260.40">
    <property type="entry name" value="lambda repressor-like DNA-binding domains"/>
    <property type="match status" value="1"/>
</dbReference>
<dbReference type="PROSITE" id="PS50943">
    <property type="entry name" value="HTH_CROC1"/>
    <property type="match status" value="1"/>
</dbReference>
<dbReference type="InterPro" id="IPR010982">
    <property type="entry name" value="Lambda_DNA-bd_dom_sf"/>
</dbReference>
<gene>
    <name evidence="2" type="ORF">QJT92_01205</name>
</gene>
<name>A0ABT9JIA5_9PAST</name>
<proteinExistence type="predicted"/>
<reference evidence="2 3" key="1">
    <citation type="journal article" date="2023" name="Front. Microbiol.">
        <title>Phylogeography and host specificity of Pasteurellaceae pathogenic to sea-farmed fish in the north-east Atlantic.</title>
        <authorList>
            <person name="Gulla S."/>
            <person name="Colquhoun D.J."/>
            <person name="Olsen A.B."/>
            <person name="Spilsberg B."/>
            <person name="Lagesen K."/>
            <person name="Aakesson C.P."/>
            <person name="Strom S."/>
            <person name="Manji F."/>
            <person name="Birkbeck T.H."/>
            <person name="Nilsen H.K."/>
        </authorList>
    </citation>
    <scope>NUCLEOTIDE SEQUENCE [LARGE SCALE GENOMIC DNA]</scope>
    <source>
        <strain evidence="2 3">VIO11850</strain>
    </source>
</reference>
<feature type="domain" description="HTH cro/C1-type" evidence="1">
    <location>
        <begin position="4"/>
        <end position="63"/>
    </location>
</feature>
<dbReference type="Pfam" id="PF01381">
    <property type="entry name" value="HTH_3"/>
    <property type="match status" value="1"/>
</dbReference>
<dbReference type="InterPro" id="IPR001387">
    <property type="entry name" value="Cro/C1-type_HTH"/>
</dbReference>
<dbReference type="CDD" id="cd00093">
    <property type="entry name" value="HTH_XRE"/>
    <property type="match status" value="1"/>
</dbReference>
<sequence>MNKIQKFRKVAKLSQKDLADMLNITQGAVGHYEAGIRIPSVSTARNIVLAFNEIGVQCTLDDLFPTHNE</sequence>
<dbReference type="EMBL" id="JASAVS010000001">
    <property type="protein sequence ID" value="MDP8084550.1"/>
    <property type="molecule type" value="Genomic_DNA"/>
</dbReference>
<evidence type="ECO:0000313" key="3">
    <source>
        <dbReference type="Proteomes" id="UP001224812"/>
    </source>
</evidence>
<keyword evidence="3" id="KW-1185">Reference proteome</keyword>
<organism evidence="2 3">
    <name type="scientific">Phocoenobacter skyensis</name>
    <dbReference type="NCBI Taxonomy" id="97481"/>
    <lineage>
        <taxon>Bacteria</taxon>
        <taxon>Pseudomonadati</taxon>
        <taxon>Pseudomonadota</taxon>
        <taxon>Gammaproteobacteria</taxon>
        <taxon>Pasteurellales</taxon>
        <taxon>Pasteurellaceae</taxon>
        <taxon>Phocoenobacter</taxon>
    </lineage>
</organism>
<protein>
    <submittedName>
        <fullName evidence="2">Helix-turn-helix transcriptional regulator</fullName>
    </submittedName>
</protein>
<accession>A0ABT9JIA5</accession>
<comment type="caution">
    <text evidence="2">The sequence shown here is derived from an EMBL/GenBank/DDBJ whole genome shotgun (WGS) entry which is preliminary data.</text>
</comment>